<feature type="transmembrane region" description="Helical" evidence="6">
    <location>
        <begin position="299"/>
        <end position="318"/>
    </location>
</feature>
<feature type="domain" description="Na+/H+ antiporter NhaC-like C-terminal" evidence="7">
    <location>
        <begin position="155"/>
        <end position="484"/>
    </location>
</feature>
<feature type="transmembrane region" description="Helical" evidence="6">
    <location>
        <begin position="106"/>
        <end position="125"/>
    </location>
</feature>
<organism evidence="8 9">
    <name type="scientific">Sutcliffiella cohnii</name>
    <dbReference type="NCBI Taxonomy" id="33932"/>
    <lineage>
        <taxon>Bacteria</taxon>
        <taxon>Bacillati</taxon>
        <taxon>Bacillota</taxon>
        <taxon>Bacilli</taxon>
        <taxon>Bacillales</taxon>
        <taxon>Bacillaceae</taxon>
        <taxon>Sutcliffiella</taxon>
    </lineage>
</organism>
<keyword evidence="5 6" id="KW-0472">Membrane</keyword>
<evidence type="ECO:0000256" key="3">
    <source>
        <dbReference type="ARBA" id="ARBA00022692"/>
    </source>
</evidence>
<evidence type="ECO:0000256" key="6">
    <source>
        <dbReference type="SAM" id="Phobius"/>
    </source>
</evidence>
<dbReference type="InterPro" id="IPR018461">
    <property type="entry name" value="Na/H_Antiport_NhaC-like_C"/>
</dbReference>
<sequence length="511" mass="54445">MEGTIYSLIPPVLAILMVILTRRVLISLGVGILASALLLAGFHPIGTVERILQSFLAVFTDLWYVYILVFIIFLGIITAFISVSGGSVAFGEWAAKRIKSRRGSKFLTVILGIVIFIDDYFNSLAVGQISRPITDRYKVSRAKLAYLIDSTSAPICVIAPISSWGAYIIATLGGIFITLNVTEYTGLSAFMQMIPMNLYVFSALLMVFLVAYFNVNIGAMKTHETRAMETGELVDSTKTVPGEFTEDLPVSEKGKVGSLLWPIIALMVGVVAAMFWTGYTASEGDTSILAIFENTDPSAALFYGGIFALIVTFVLFALQSSKGEVQGNLFGKVVVAGVKAMLPAVYILLLAWSITGLISDLETGTYLADRIQESNMNIAWLPIIIFLVAGFTAFATGTSWGTFGLLLPIAAQIAVVTDIELLLPALAAVLAGAVFGDHCSPISDTTILSSTGANSNHIDHVLTQLPYALISAAVAAVGYIVLGLTGSTLLGLAVVLVAFIIIGFSFKAVKA</sequence>
<comment type="subcellular location">
    <subcellularLocation>
        <location evidence="1">Cell membrane</location>
        <topology evidence="1">Multi-pass membrane protein</topology>
    </subcellularLocation>
</comment>
<dbReference type="RefSeq" id="WP_066419593.1">
    <property type="nucleotide sequence ID" value="NZ_CP018866.1"/>
</dbReference>
<dbReference type="KEGG" id="bcoh:BC6307_18725"/>
<feature type="transmembrane region" description="Helical" evidence="6">
    <location>
        <begin position="378"/>
        <end position="407"/>
    </location>
</feature>
<evidence type="ECO:0000256" key="4">
    <source>
        <dbReference type="ARBA" id="ARBA00022989"/>
    </source>
</evidence>
<evidence type="ECO:0000313" key="9">
    <source>
        <dbReference type="Proteomes" id="UP000215224"/>
    </source>
</evidence>
<dbReference type="PANTHER" id="PTHR43478">
    <property type="entry name" value="NA+/H+ ANTIPORTER-RELATED"/>
    <property type="match status" value="1"/>
</dbReference>
<keyword evidence="4 6" id="KW-1133">Transmembrane helix</keyword>
<protein>
    <submittedName>
        <fullName evidence="8">Sodium:proton antiporter</fullName>
    </submittedName>
</protein>
<dbReference type="GO" id="GO:0005886">
    <property type="term" value="C:plasma membrane"/>
    <property type="evidence" value="ECO:0007669"/>
    <property type="project" value="UniProtKB-SubCell"/>
</dbReference>
<evidence type="ECO:0000256" key="2">
    <source>
        <dbReference type="ARBA" id="ARBA00022475"/>
    </source>
</evidence>
<dbReference type="STRING" id="1314751.GCA_001591425_03737"/>
<dbReference type="Proteomes" id="UP000215224">
    <property type="component" value="Chromosome"/>
</dbReference>
<proteinExistence type="predicted"/>
<feature type="transmembrane region" description="Helical" evidence="6">
    <location>
        <begin position="465"/>
        <end position="482"/>
    </location>
</feature>
<evidence type="ECO:0000256" key="1">
    <source>
        <dbReference type="ARBA" id="ARBA00004651"/>
    </source>
</evidence>
<feature type="transmembrane region" description="Helical" evidence="6">
    <location>
        <begin position="489"/>
        <end position="509"/>
    </location>
</feature>
<evidence type="ECO:0000313" key="8">
    <source>
        <dbReference type="EMBL" id="AST93148.1"/>
    </source>
</evidence>
<feature type="transmembrane region" description="Helical" evidence="6">
    <location>
        <begin position="259"/>
        <end position="279"/>
    </location>
</feature>
<feature type="transmembrane region" description="Helical" evidence="6">
    <location>
        <begin position="419"/>
        <end position="436"/>
    </location>
</feature>
<name>A0A223KUY2_9BACI</name>
<feature type="transmembrane region" description="Helical" evidence="6">
    <location>
        <begin position="330"/>
        <end position="358"/>
    </location>
</feature>
<dbReference type="PANTHER" id="PTHR43478:SF1">
    <property type="entry name" value="NA+_H+ ANTIPORTER NHAC-LIKE C-TERMINAL DOMAIN-CONTAINING PROTEIN"/>
    <property type="match status" value="1"/>
</dbReference>
<keyword evidence="2" id="KW-1003">Cell membrane</keyword>
<reference evidence="8 9" key="1">
    <citation type="submission" date="2016-12" db="EMBL/GenBank/DDBJ databases">
        <title>The whole genome sequencing and assembly of Bacillus cohnii DSM 6307T strain.</title>
        <authorList>
            <person name="Lee Y.-J."/>
            <person name="Yi H."/>
            <person name="Bahn Y.-S."/>
            <person name="Kim J.F."/>
            <person name="Lee D.-W."/>
        </authorList>
    </citation>
    <scope>NUCLEOTIDE SEQUENCE [LARGE SCALE GENOMIC DNA]</scope>
    <source>
        <strain evidence="8 9">DSM 6307</strain>
    </source>
</reference>
<gene>
    <name evidence="8" type="ORF">BC6307_18725</name>
</gene>
<feature type="transmembrane region" description="Helical" evidence="6">
    <location>
        <begin position="12"/>
        <end position="42"/>
    </location>
</feature>
<feature type="transmembrane region" description="Helical" evidence="6">
    <location>
        <begin position="63"/>
        <end position="86"/>
    </location>
</feature>
<evidence type="ECO:0000259" key="7">
    <source>
        <dbReference type="Pfam" id="PF03553"/>
    </source>
</evidence>
<dbReference type="Pfam" id="PF03553">
    <property type="entry name" value="Na_H_antiporter"/>
    <property type="match status" value="1"/>
</dbReference>
<feature type="transmembrane region" description="Helical" evidence="6">
    <location>
        <begin position="199"/>
        <end position="219"/>
    </location>
</feature>
<keyword evidence="9" id="KW-1185">Reference proteome</keyword>
<feature type="transmembrane region" description="Helical" evidence="6">
    <location>
        <begin position="146"/>
        <end position="179"/>
    </location>
</feature>
<dbReference type="EMBL" id="CP018866">
    <property type="protein sequence ID" value="AST93148.1"/>
    <property type="molecule type" value="Genomic_DNA"/>
</dbReference>
<evidence type="ECO:0000256" key="5">
    <source>
        <dbReference type="ARBA" id="ARBA00023136"/>
    </source>
</evidence>
<keyword evidence="3 6" id="KW-0812">Transmembrane</keyword>
<dbReference type="AlphaFoldDB" id="A0A223KUY2"/>
<accession>A0A223KUY2</accession>